<accession>A0A845A3P0</accession>
<comment type="caution">
    <text evidence="2">The sequence shown here is derived from an EMBL/GenBank/DDBJ whole genome shotgun (WGS) entry which is preliminary data.</text>
</comment>
<evidence type="ECO:0000313" key="2">
    <source>
        <dbReference type="EMBL" id="MXO93746.1"/>
    </source>
</evidence>
<dbReference type="Pfam" id="PF10118">
    <property type="entry name" value="Metal_hydrol"/>
    <property type="match status" value="1"/>
</dbReference>
<dbReference type="AlphaFoldDB" id="A0A845A3P0"/>
<proteinExistence type="predicted"/>
<protein>
    <submittedName>
        <fullName evidence="2">Metal-dependent hydrolase</fullName>
    </submittedName>
</protein>
<dbReference type="PIRSF" id="PIRSF007580">
    <property type="entry name" value="UCP07580"/>
    <property type="match status" value="1"/>
</dbReference>
<dbReference type="Proteomes" id="UP000460626">
    <property type="component" value="Unassembled WGS sequence"/>
</dbReference>
<organism evidence="2 3">
    <name type="scientific">Aurantiacibacter arachoides</name>
    <dbReference type="NCBI Taxonomy" id="1850444"/>
    <lineage>
        <taxon>Bacteria</taxon>
        <taxon>Pseudomonadati</taxon>
        <taxon>Pseudomonadota</taxon>
        <taxon>Alphaproteobacteria</taxon>
        <taxon>Sphingomonadales</taxon>
        <taxon>Erythrobacteraceae</taxon>
        <taxon>Aurantiacibacter</taxon>
    </lineage>
</organism>
<feature type="region of interest" description="Disordered" evidence="1">
    <location>
        <begin position="1"/>
        <end position="20"/>
    </location>
</feature>
<evidence type="ECO:0000256" key="1">
    <source>
        <dbReference type="SAM" id="MobiDB-lite"/>
    </source>
</evidence>
<feature type="compositionally biased region" description="Polar residues" evidence="1">
    <location>
        <begin position="1"/>
        <end position="17"/>
    </location>
</feature>
<dbReference type="OrthoDB" id="4760165at2"/>
<dbReference type="PANTHER" id="PTHR39456:SF1">
    <property type="entry name" value="METAL-DEPENDENT HYDROLASE"/>
    <property type="match status" value="1"/>
</dbReference>
<evidence type="ECO:0000313" key="3">
    <source>
        <dbReference type="Proteomes" id="UP000460626"/>
    </source>
</evidence>
<dbReference type="GO" id="GO:0016787">
    <property type="term" value="F:hydrolase activity"/>
    <property type="evidence" value="ECO:0007669"/>
    <property type="project" value="UniProtKB-KW"/>
</dbReference>
<keyword evidence="3" id="KW-1185">Reference proteome</keyword>
<dbReference type="EMBL" id="WTYH01000001">
    <property type="protein sequence ID" value="MXO93746.1"/>
    <property type="molecule type" value="Genomic_DNA"/>
</dbReference>
<gene>
    <name evidence="2" type="ORF">GRI62_09015</name>
</gene>
<dbReference type="RefSeq" id="WP_131452990.1">
    <property type="nucleotide sequence ID" value="NZ_BMJK01000001.1"/>
</dbReference>
<dbReference type="PANTHER" id="PTHR39456">
    <property type="entry name" value="METAL-DEPENDENT HYDROLASE"/>
    <property type="match status" value="1"/>
</dbReference>
<sequence length="286" mass="32306">MTAQPNWQATPTRSAPASSGGALTIRDLRFSREHDRTHAGDPVAAAWFASLSASFPRGEAMFIEAVKAFREDAPPELAAEIRAFIRQEVNHTREHLAFNRAVAAAGYDMREIDESVNRLVDLALSRPPIVQLAVTIALEHFTAVFAHEFLEDPTSLATGGIGDPAMWAWHSVEEIEHKGVAYDTWLNATRDWSAGKRWRVRCLLMLVVSRRFLFNRSSDALKLMAQDGITGWRARWRLAKYLIGKPGILRKIFPAWLGYFRPGFHPWDHDDRHLIAAWEREQAAVA</sequence>
<name>A0A845A3P0_9SPHN</name>
<reference evidence="2 3" key="1">
    <citation type="submission" date="2019-12" db="EMBL/GenBank/DDBJ databases">
        <title>Genomic-based taxomic classification of the family Erythrobacteraceae.</title>
        <authorList>
            <person name="Xu L."/>
        </authorList>
    </citation>
    <scope>NUCLEOTIDE SEQUENCE [LARGE SCALE GENOMIC DNA]</scope>
    <source>
        <strain evidence="2 3">RC4-10-4</strain>
    </source>
</reference>
<dbReference type="InterPro" id="IPR016516">
    <property type="entry name" value="UCP07580"/>
</dbReference>
<keyword evidence="2" id="KW-0378">Hydrolase</keyword>